<sequence>MIISYTNNTFPTWLGKQHAIENIFGNWEKSYNKLPGMLQSMQMYVFFFLKNLRRYVTSKDGLCLILDRHEAIRSTYSKNGSGWIQNNYVMFIALYTLHSKRQILRVITFDESNTRFLVEETQHLGEVQPVERFTIRLEEIWYDCGKFQKVYIPCSHVLASCLNEHHDYESYISLIYTLQQVAKVYK</sequence>
<dbReference type="AlphaFoldDB" id="A0A151S1P3"/>
<evidence type="ECO:0000313" key="2">
    <source>
        <dbReference type="Proteomes" id="UP000075243"/>
    </source>
</evidence>
<evidence type="ECO:0000313" key="1">
    <source>
        <dbReference type="EMBL" id="KYP48733.1"/>
    </source>
</evidence>
<proteinExistence type="predicted"/>
<reference evidence="1" key="1">
    <citation type="journal article" date="2012" name="Nat. Biotechnol.">
        <title>Draft genome sequence of pigeonpea (Cajanus cajan), an orphan legume crop of resource-poor farmers.</title>
        <authorList>
            <person name="Varshney R.K."/>
            <person name="Chen W."/>
            <person name="Li Y."/>
            <person name="Bharti A.K."/>
            <person name="Saxena R.K."/>
            <person name="Schlueter J.A."/>
            <person name="Donoghue M.T."/>
            <person name="Azam S."/>
            <person name="Fan G."/>
            <person name="Whaley A.M."/>
            <person name="Farmer A.D."/>
            <person name="Sheridan J."/>
            <person name="Iwata A."/>
            <person name="Tuteja R."/>
            <person name="Penmetsa R.V."/>
            <person name="Wu W."/>
            <person name="Upadhyaya H.D."/>
            <person name="Yang S.P."/>
            <person name="Shah T."/>
            <person name="Saxena K.B."/>
            <person name="Michael T."/>
            <person name="McCombie W.R."/>
            <person name="Yang B."/>
            <person name="Zhang G."/>
            <person name="Yang H."/>
            <person name="Wang J."/>
            <person name="Spillane C."/>
            <person name="Cook D.R."/>
            <person name="May G.D."/>
            <person name="Xu X."/>
            <person name="Jackson S.A."/>
        </authorList>
    </citation>
    <scope>NUCLEOTIDE SEQUENCE [LARGE SCALE GENOMIC DNA]</scope>
</reference>
<accession>A0A151S1P3</accession>
<gene>
    <name evidence="1" type="ORF">KK1_029535</name>
</gene>
<protein>
    <submittedName>
        <fullName evidence="1">Uncharacterized protein</fullName>
    </submittedName>
</protein>
<organism evidence="1 2">
    <name type="scientific">Cajanus cajan</name>
    <name type="common">Pigeon pea</name>
    <name type="synonym">Cajanus indicus</name>
    <dbReference type="NCBI Taxonomy" id="3821"/>
    <lineage>
        <taxon>Eukaryota</taxon>
        <taxon>Viridiplantae</taxon>
        <taxon>Streptophyta</taxon>
        <taxon>Embryophyta</taxon>
        <taxon>Tracheophyta</taxon>
        <taxon>Spermatophyta</taxon>
        <taxon>Magnoliopsida</taxon>
        <taxon>eudicotyledons</taxon>
        <taxon>Gunneridae</taxon>
        <taxon>Pentapetalae</taxon>
        <taxon>rosids</taxon>
        <taxon>fabids</taxon>
        <taxon>Fabales</taxon>
        <taxon>Fabaceae</taxon>
        <taxon>Papilionoideae</taxon>
        <taxon>50 kb inversion clade</taxon>
        <taxon>NPAAA clade</taxon>
        <taxon>indigoferoid/millettioid clade</taxon>
        <taxon>Phaseoleae</taxon>
        <taxon>Cajanus</taxon>
    </lineage>
</organism>
<name>A0A151S1P3_CAJCA</name>
<dbReference type="Proteomes" id="UP000075243">
    <property type="component" value="Unassembled WGS sequence"/>
</dbReference>
<dbReference type="EMBL" id="KQ483492">
    <property type="protein sequence ID" value="KYP48733.1"/>
    <property type="molecule type" value="Genomic_DNA"/>
</dbReference>
<keyword evidence="2" id="KW-1185">Reference proteome</keyword>
<dbReference type="Gramene" id="C.cajan_30507.t">
    <property type="protein sequence ID" value="C.cajan_30507.t"/>
    <property type="gene ID" value="C.cajan_30507"/>
</dbReference>